<feature type="compositionally biased region" description="Low complexity" evidence="8">
    <location>
        <begin position="284"/>
        <end position="295"/>
    </location>
</feature>
<accession>A0A0B2P431</accession>
<dbReference type="GO" id="GO:0016787">
    <property type="term" value="F:hydrolase activity"/>
    <property type="evidence" value="ECO:0007669"/>
    <property type="project" value="UniProtKB-KW"/>
</dbReference>
<dbReference type="InterPro" id="IPR045249">
    <property type="entry name" value="HARBI1-like"/>
</dbReference>
<organism evidence="11">
    <name type="scientific">Glycine soja</name>
    <name type="common">Wild soybean</name>
    <dbReference type="NCBI Taxonomy" id="3848"/>
    <lineage>
        <taxon>Eukaryota</taxon>
        <taxon>Viridiplantae</taxon>
        <taxon>Streptophyta</taxon>
        <taxon>Embryophyta</taxon>
        <taxon>Tracheophyta</taxon>
        <taxon>Spermatophyta</taxon>
        <taxon>Magnoliopsida</taxon>
        <taxon>eudicotyledons</taxon>
        <taxon>Gunneridae</taxon>
        <taxon>Pentapetalae</taxon>
        <taxon>rosids</taxon>
        <taxon>fabids</taxon>
        <taxon>Fabales</taxon>
        <taxon>Fabaceae</taxon>
        <taxon>Papilionoideae</taxon>
        <taxon>50 kb inversion clade</taxon>
        <taxon>NPAAA clade</taxon>
        <taxon>indigoferoid/millettioid clade</taxon>
        <taxon>Phaseoleae</taxon>
        <taxon>Glycine</taxon>
        <taxon>Glycine subgen. Soja</taxon>
    </lineage>
</organism>
<evidence type="ECO:0000259" key="9">
    <source>
        <dbReference type="Pfam" id="PF13359"/>
    </source>
</evidence>
<proteinExistence type="inferred from homology"/>
<feature type="compositionally biased region" description="Polar residues" evidence="8">
    <location>
        <begin position="196"/>
        <end position="213"/>
    </location>
</feature>
<dbReference type="AlphaFoldDB" id="A0A0B2P431"/>
<keyword evidence="5" id="KW-0479">Metal-binding</keyword>
<keyword evidence="4" id="KW-0540">Nuclease</keyword>
<evidence type="ECO:0000256" key="6">
    <source>
        <dbReference type="ARBA" id="ARBA00022801"/>
    </source>
</evidence>
<evidence type="ECO:0000256" key="8">
    <source>
        <dbReference type="SAM" id="MobiDB-lite"/>
    </source>
</evidence>
<evidence type="ECO:0000259" key="10">
    <source>
        <dbReference type="Pfam" id="PF26138"/>
    </source>
</evidence>
<feature type="region of interest" description="Disordered" evidence="8">
    <location>
        <begin position="175"/>
        <end position="213"/>
    </location>
</feature>
<dbReference type="EMBL" id="KN669577">
    <property type="protein sequence ID" value="KHN04056.1"/>
    <property type="molecule type" value="Genomic_DNA"/>
</dbReference>
<feature type="compositionally biased region" description="Low complexity" evidence="8">
    <location>
        <begin position="312"/>
        <end position="328"/>
    </location>
</feature>
<keyword evidence="7" id="KW-0539">Nucleus</keyword>
<comment type="cofactor">
    <cofactor evidence="1">
        <name>a divalent metal cation</name>
        <dbReference type="ChEBI" id="CHEBI:60240"/>
    </cofactor>
</comment>
<dbReference type="GO" id="GO:0046872">
    <property type="term" value="F:metal ion binding"/>
    <property type="evidence" value="ECO:0007669"/>
    <property type="project" value="UniProtKB-KW"/>
</dbReference>
<keyword evidence="6" id="KW-0378">Hydrolase</keyword>
<dbReference type="InterPro" id="IPR027806">
    <property type="entry name" value="HARBI1_dom"/>
</dbReference>
<evidence type="ECO:0000256" key="1">
    <source>
        <dbReference type="ARBA" id="ARBA00001968"/>
    </source>
</evidence>
<reference evidence="11" key="1">
    <citation type="submission" date="2014-07" db="EMBL/GenBank/DDBJ databases">
        <title>Identification of a novel salt tolerance gene in wild soybean by whole-genome sequencing.</title>
        <authorList>
            <person name="Lam H.-M."/>
            <person name="Qi X."/>
            <person name="Li M.-W."/>
            <person name="Liu X."/>
            <person name="Xie M."/>
            <person name="Ni M."/>
            <person name="Xu X."/>
        </authorList>
    </citation>
    <scope>NUCLEOTIDE SEQUENCE [LARGE SCALE GENOMIC DNA]</scope>
    <source>
        <tissue evidence="11">Root</tissue>
    </source>
</reference>
<feature type="compositionally biased region" description="Polar residues" evidence="8">
    <location>
        <begin position="296"/>
        <end position="311"/>
    </location>
</feature>
<feature type="domain" description="DUF8040" evidence="10">
    <location>
        <begin position="364"/>
        <end position="405"/>
    </location>
</feature>
<evidence type="ECO:0000256" key="4">
    <source>
        <dbReference type="ARBA" id="ARBA00022722"/>
    </source>
</evidence>
<evidence type="ECO:0000256" key="7">
    <source>
        <dbReference type="ARBA" id="ARBA00023242"/>
    </source>
</evidence>
<protein>
    <submittedName>
        <fullName evidence="11">Uncharacterized protein</fullName>
    </submittedName>
</protein>
<feature type="domain" description="DDE Tnp4" evidence="9">
    <location>
        <begin position="474"/>
        <end position="622"/>
    </location>
</feature>
<dbReference type="Proteomes" id="UP000053555">
    <property type="component" value="Unassembled WGS sequence"/>
</dbReference>
<dbReference type="InterPro" id="IPR058353">
    <property type="entry name" value="DUF8040"/>
</dbReference>
<evidence type="ECO:0000313" key="11">
    <source>
        <dbReference type="EMBL" id="KHN04056.1"/>
    </source>
</evidence>
<dbReference type="PANTHER" id="PTHR22930:SF221">
    <property type="entry name" value="NUCLEASE HARBI1"/>
    <property type="match status" value="1"/>
</dbReference>
<gene>
    <name evidence="11" type="ORF">glysoja_036653</name>
</gene>
<comment type="subcellular location">
    <subcellularLocation>
        <location evidence="2">Nucleus</location>
    </subcellularLocation>
</comment>
<evidence type="ECO:0000256" key="5">
    <source>
        <dbReference type="ARBA" id="ARBA00022723"/>
    </source>
</evidence>
<evidence type="ECO:0000256" key="2">
    <source>
        <dbReference type="ARBA" id="ARBA00004123"/>
    </source>
</evidence>
<name>A0A0B2P431_GLYSO</name>
<dbReference type="GO" id="GO:0004518">
    <property type="term" value="F:nuclease activity"/>
    <property type="evidence" value="ECO:0007669"/>
    <property type="project" value="UniProtKB-KW"/>
</dbReference>
<feature type="region of interest" description="Disordered" evidence="8">
    <location>
        <begin position="263"/>
        <end position="332"/>
    </location>
</feature>
<evidence type="ECO:0000256" key="3">
    <source>
        <dbReference type="ARBA" id="ARBA00006958"/>
    </source>
</evidence>
<comment type="similarity">
    <text evidence="3">Belongs to the HARBI1 family.</text>
</comment>
<dbReference type="Pfam" id="PF13359">
    <property type="entry name" value="DDE_Tnp_4"/>
    <property type="match status" value="1"/>
</dbReference>
<dbReference type="PANTHER" id="PTHR22930">
    <property type="match status" value="1"/>
</dbReference>
<sequence length="659" mass="74460">MVRHLYPGFRLHVEQVFGSHGGRRAGGPWSRSKVLLDHHTDSSSTHMTRVFWSPNDNSQYILTPMGDKRTLVVDTVLVGCKCPFGPVKLVRIANKYLIDYILQSLEVAQSYDLPIQIHTGVWITGGNQMGLGVIRHKDHKIKSYRVISNGTYCNGTYCKHRMVVIHLDERTATLRKGPASRASSDGANSLAPPWSTAPSRTNRTTPSSRPMPSTVTAVTYLNRDKGEPQLVGGSCSLSGTCSFSSAICDSDRGTIATGFASYAPSEDSRQNEGFNTRMKETNDNIDNNTKIDMTTQIMSSAKESGQSKRGMSSSLSSNDSSLSSSDSSSTDDDHITKKKVLMFVVPNVTNYFRNYVVKNLCRDSSMTDHRWVFEILNGHPIRCYQMFRMKKLVFLELCDILETNQPGYVHNYEERSKHSGETISRHFHSVLEVVCMFAKDIFKPIDSSFRDTPNEILKDARYRPYFRDCIGAIDEVYIGRKGYTTTNVMVVCDFRMCFTFVWAGWEGSAHDTKIFMEALRKPALHFPYPPQGKYYLVDSGYPTFMGFLGPYKKTRYHLLQFIIGPRIRGRVEVFNYYHSSLQSTIECVFGLCKARCKILGNMPPFDLKTQNQIIVACMAIHNFIQRNDKSDGEFDSLDEDNEYIDIDDDESEVGPSTTT</sequence>
<dbReference type="GO" id="GO:0005634">
    <property type="term" value="C:nucleus"/>
    <property type="evidence" value="ECO:0007669"/>
    <property type="project" value="UniProtKB-SubCell"/>
</dbReference>
<dbReference type="Pfam" id="PF26138">
    <property type="entry name" value="DUF8040"/>
    <property type="match status" value="1"/>
</dbReference>